<dbReference type="EMBL" id="CP076448">
    <property type="protein sequence ID" value="QXM25719.1"/>
    <property type="molecule type" value="Genomic_DNA"/>
</dbReference>
<keyword evidence="2" id="KW-1185">Reference proteome</keyword>
<dbReference type="AlphaFoldDB" id="A0A975YKG2"/>
<accession>A0A975YKG2</accession>
<evidence type="ECO:0000313" key="1">
    <source>
        <dbReference type="EMBL" id="QXM25719.1"/>
    </source>
</evidence>
<protein>
    <recommendedName>
        <fullName evidence="3">Endonuclease/exonuclease/phosphatase domain-containing protein</fullName>
    </recommendedName>
</protein>
<name>A0A975YKG2_9PROT</name>
<sequence length="288" mass="31835">MRRRLTLIVLFALLLPGAAGGSDLVIATWNIAWLTTKPPGHPALPHHHLPRREEDFAALRGYAEALAADVVAVQEIDGPLALARVFDQRAYAFHLTSEADIQRPGFAIRRTLRFRANPDLVALDLAPEARNSLRRGADITVETAAGPLRLLSVHLKAGCARDRLTEPQRFDCVQLARQVPVLAGWIRARESEGIAYAILGDFNRELGPRDDMWRALSEAGTITHANRGRASPCWGGTAFVDHIVLGGPARRWLVPSSLRVLVYRETDREARERLSDHCPVRVTLRPGG</sequence>
<evidence type="ECO:0008006" key="3">
    <source>
        <dbReference type="Google" id="ProtNLM"/>
    </source>
</evidence>
<dbReference type="RefSeq" id="WP_218286771.1">
    <property type="nucleotide sequence ID" value="NZ_CP076448.1"/>
</dbReference>
<dbReference type="Proteomes" id="UP000694001">
    <property type="component" value="Chromosome"/>
</dbReference>
<proteinExistence type="predicted"/>
<evidence type="ECO:0000313" key="2">
    <source>
        <dbReference type="Proteomes" id="UP000694001"/>
    </source>
</evidence>
<gene>
    <name evidence="1" type="ORF">KO353_05810</name>
</gene>
<reference evidence="1" key="1">
    <citation type="submission" date="2021-06" db="EMBL/GenBank/DDBJ databases">
        <title>Elioraea tepida, sp. nov., a moderately thermophilic aerobic anoxygenic phototrophic bacterium isolated from an alkaline siliceous hot spring mat community in Yellowstone National Park, WY, USA.</title>
        <authorList>
            <person name="Saini M.K."/>
            <person name="Yoshida S."/>
            <person name="Sebastian A."/>
            <person name="Hirose S."/>
            <person name="Hara E."/>
            <person name="Tamaki H."/>
            <person name="Soulier N.T."/>
            <person name="Albert I."/>
            <person name="Hanada S."/>
            <person name="Bryant D.A."/>
            <person name="Tank M."/>
        </authorList>
    </citation>
    <scope>NUCLEOTIDE SEQUENCE</scope>
    <source>
        <strain evidence="1">MS-P2</strain>
    </source>
</reference>
<organism evidence="1 2">
    <name type="scientific">Elioraea tepida</name>
    <dbReference type="NCBI Taxonomy" id="2843330"/>
    <lineage>
        <taxon>Bacteria</taxon>
        <taxon>Pseudomonadati</taxon>
        <taxon>Pseudomonadota</taxon>
        <taxon>Alphaproteobacteria</taxon>
        <taxon>Acetobacterales</taxon>
        <taxon>Elioraeaceae</taxon>
        <taxon>Elioraea</taxon>
    </lineage>
</organism>
<dbReference type="KEGG" id="elio:KO353_05810"/>